<evidence type="ECO:0000313" key="2">
    <source>
        <dbReference type="EMBL" id="MBX35315.1"/>
    </source>
</evidence>
<name>A0A2P2MYM8_RHIMU</name>
<reference evidence="2" key="1">
    <citation type="submission" date="2018-02" db="EMBL/GenBank/DDBJ databases">
        <title>Rhizophora mucronata_Transcriptome.</title>
        <authorList>
            <person name="Meera S.P."/>
            <person name="Sreeshan A."/>
            <person name="Augustine A."/>
        </authorList>
    </citation>
    <scope>NUCLEOTIDE SEQUENCE</scope>
    <source>
        <tissue evidence="2">Leaf</tissue>
    </source>
</reference>
<dbReference type="AlphaFoldDB" id="A0A2P2MYM8"/>
<proteinExistence type="predicted"/>
<protein>
    <submittedName>
        <fullName evidence="2">Uncharacterized protein</fullName>
    </submittedName>
</protein>
<organism evidence="2">
    <name type="scientific">Rhizophora mucronata</name>
    <name type="common">Asiatic mangrove</name>
    <dbReference type="NCBI Taxonomy" id="61149"/>
    <lineage>
        <taxon>Eukaryota</taxon>
        <taxon>Viridiplantae</taxon>
        <taxon>Streptophyta</taxon>
        <taxon>Embryophyta</taxon>
        <taxon>Tracheophyta</taxon>
        <taxon>Spermatophyta</taxon>
        <taxon>Magnoliopsida</taxon>
        <taxon>eudicotyledons</taxon>
        <taxon>Gunneridae</taxon>
        <taxon>Pentapetalae</taxon>
        <taxon>rosids</taxon>
        <taxon>fabids</taxon>
        <taxon>Malpighiales</taxon>
        <taxon>Rhizophoraceae</taxon>
        <taxon>Rhizophora</taxon>
    </lineage>
</organism>
<dbReference type="EMBL" id="GGEC01054831">
    <property type="protein sequence ID" value="MBX35315.1"/>
    <property type="molecule type" value="Transcribed_RNA"/>
</dbReference>
<sequence>MGRTTWRVGYRENAHPALTGGTTRLLSDPETFLSRRRWKRPHKRSKKRSRSKPNRNIMRLQANLDSSTAEFNVQILPSLVYVMRSWKLLRALY</sequence>
<evidence type="ECO:0000256" key="1">
    <source>
        <dbReference type="SAM" id="MobiDB-lite"/>
    </source>
</evidence>
<feature type="compositionally biased region" description="Basic residues" evidence="1">
    <location>
        <begin position="36"/>
        <end position="53"/>
    </location>
</feature>
<feature type="region of interest" description="Disordered" evidence="1">
    <location>
        <begin position="36"/>
        <end position="58"/>
    </location>
</feature>
<accession>A0A2P2MYM8</accession>